<evidence type="ECO:0000259" key="1">
    <source>
        <dbReference type="PROSITE" id="PS50053"/>
    </source>
</evidence>
<dbReference type="Gene3D" id="3.10.20.90">
    <property type="entry name" value="Phosphatidylinositol 3-kinase Catalytic Subunit, Chain A, domain 1"/>
    <property type="match status" value="1"/>
</dbReference>
<dbReference type="SUPFAM" id="SSF54236">
    <property type="entry name" value="Ubiquitin-like"/>
    <property type="match status" value="1"/>
</dbReference>
<dbReference type="InterPro" id="IPR029071">
    <property type="entry name" value="Ubiquitin-like_domsf"/>
</dbReference>
<evidence type="ECO:0000313" key="3">
    <source>
        <dbReference type="Proteomes" id="UP000654075"/>
    </source>
</evidence>
<organism evidence="2 3">
    <name type="scientific">Polarella glacialis</name>
    <name type="common">Dinoflagellate</name>
    <dbReference type="NCBI Taxonomy" id="89957"/>
    <lineage>
        <taxon>Eukaryota</taxon>
        <taxon>Sar</taxon>
        <taxon>Alveolata</taxon>
        <taxon>Dinophyceae</taxon>
        <taxon>Suessiales</taxon>
        <taxon>Suessiaceae</taxon>
        <taxon>Polarella</taxon>
    </lineage>
</organism>
<dbReference type="PROSITE" id="PS50053">
    <property type="entry name" value="UBIQUITIN_2"/>
    <property type="match status" value="1"/>
</dbReference>
<dbReference type="SMART" id="SM00213">
    <property type="entry name" value="UBQ"/>
    <property type="match status" value="1"/>
</dbReference>
<keyword evidence="3" id="KW-1185">Reference proteome</keyword>
<feature type="domain" description="Ubiquitin-like" evidence="1">
    <location>
        <begin position="5"/>
        <end position="65"/>
    </location>
</feature>
<dbReference type="Proteomes" id="UP000654075">
    <property type="component" value="Unassembled WGS sequence"/>
</dbReference>
<dbReference type="AlphaFoldDB" id="A0A813HFA0"/>
<dbReference type="CDD" id="cd17039">
    <property type="entry name" value="Ubl_ubiquitin_like"/>
    <property type="match status" value="1"/>
</dbReference>
<name>A0A813HFA0_POLGL</name>
<evidence type="ECO:0000313" key="2">
    <source>
        <dbReference type="EMBL" id="CAE8637014.1"/>
    </source>
</evidence>
<comment type="caution">
    <text evidence="2">The sequence shown here is derived from an EMBL/GenBank/DDBJ whole genome shotgun (WGS) entry which is preliminary data.</text>
</comment>
<sequence>MTNFIQVFVTKLSGEELEFVARLEDTVQVLKDQLALPSGIPAARQSLSLKAGIAVLSDDKRVSELVVGGLKLELSLTAVQCSAVFLAMVPECPGRGQDNDDGTIKMDLHLAELNTNTLEWFAGLWDAARAPECTLDDEMYVKEGKQYLSRTLGKVGEIWEHRLSDLVQVEGDRTGIPSTNPTTMSELVSVLNSNMYPEGTIDLSDGRVDWTNTGDYDHAYEFVDVGSSVSSRFQDHVIVGEYGAISLKHVSFNGSGYIN</sequence>
<dbReference type="InterPro" id="IPR000626">
    <property type="entry name" value="Ubiquitin-like_dom"/>
</dbReference>
<dbReference type="EMBL" id="CAJNNV010031594">
    <property type="protein sequence ID" value="CAE8637014.1"/>
    <property type="molecule type" value="Genomic_DNA"/>
</dbReference>
<reference evidence="2" key="1">
    <citation type="submission" date="2021-02" db="EMBL/GenBank/DDBJ databases">
        <authorList>
            <person name="Dougan E. K."/>
            <person name="Rhodes N."/>
            <person name="Thang M."/>
            <person name="Chan C."/>
        </authorList>
    </citation>
    <scope>NUCLEOTIDE SEQUENCE</scope>
</reference>
<accession>A0A813HFA0</accession>
<gene>
    <name evidence="2" type="ORF">PGLA1383_LOCUS52414</name>
</gene>
<protein>
    <recommendedName>
        <fullName evidence="1">Ubiquitin-like domain-containing protein</fullName>
    </recommendedName>
</protein>
<proteinExistence type="predicted"/>